<feature type="transmembrane region" description="Helical" evidence="1">
    <location>
        <begin position="231"/>
        <end position="248"/>
    </location>
</feature>
<keyword evidence="1" id="KW-1133">Transmembrane helix</keyword>
<protein>
    <recommendedName>
        <fullName evidence="4">DUF2157 domain-containing protein</fullName>
    </recommendedName>
</protein>
<feature type="transmembrane region" description="Helical" evidence="1">
    <location>
        <begin position="166"/>
        <end position="184"/>
    </location>
</feature>
<feature type="transmembrane region" description="Helical" evidence="1">
    <location>
        <begin position="109"/>
        <end position="128"/>
    </location>
</feature>
<evidence type="ECO:0000256" key="1">
    <source>
        <dbReference type="SAM" id="Phobius"/>
    </source>
</evidence>
<dbReference type="OrthoDB" id="7264924at2"/>
<feature type="transmembrane region" description="Helical" evidence="1">
    <location>
        <begin position="33"/>
        <end position="53"/>
    </location>
</feature>
<keyword evidence="1" id="KW-0812">Transmembrane</keyword>
<feature type="transmembrane region" description="Helical" evidence="1">
    <location>
        <begin position="282"/>
        <end position="300"/>
    </location>
</feature>
<keyword evidence="3" id="KW-1185">Reference proteome</keyword>
<accession>A0A418WID7</accession>
<evidence type="ECO:0000313" key="2">
    <source>
        <dbReference type="EMBL" id="RJF89801.1"/>
    </source>
</evidence>
<organism evidence="2 3">
    <name type="scientific">Oleomonas cavernae</name>
    <dbReference type="NCBI Taxonomy" id="2320859"/>
    <lineage>
        <taxon>Bacteria</taxon>
        <taxon>Pseudomonadati</taxon>
        <taxon>Pseudomonadota</taxon>
        <taxon>Alphaproteobacteria</taxon>
        <taxon>Acetobacterales</taxon>
        <taxon>Acetobacteraceae</taxon>
        <taxon>Oleomonas</taxon>
    </lineage>
</organism>
<keyword evidence="1" id="KW-0472">Membrane</keyword>
<feature type="transmembrane region" description="Helical" evidence="1">
    <location>
        <begin position="191"/>
        <end position="211"/>
    </location>
</feature>
<dbReference type="Proteomes" id="UP000284605">
    <property type="component" value="Unassembled WGS sequence"/>
</dbReference>
<feature type="transmembrane region" description="Helical" evidence="1">
    <location>
        <begin position="59"/>
        <end position="77"/>
    </location>
</feature>
<proteinExistence type="predicted"/>
<comment type="caution">
    <text evidence="2">The sequence shown here is derived from an EMBL/GenBank/DDBJ whole genome shotgun (WGS) entry which is preliminary data.</text>
</comment>
<feature type="transmembrane region" description="Helical" evidence="1">
    <location>
        <begin position="135"/>
        <end position="160"/>
    </location>
</feature>
<evidence type="ECO:0000313" key="3">
    <source>
        <dbReference type="Proteomes" id="UP000284605"/>
    </source>
</evidence>
<dbReference type="AlphaFoldDB" id="A0A418WID7"/>
<feature type="transmembrane region" description="Helical" evidence="1">
    <location>
        <begin position="255"/>
        <end position="270"/>
    </location>
</feature>
<evidence type="ECO:0008006" key="4">
    <source>
        <dbReference type="Google" id="ProtNLM"/>
    </source>
</evidence>
<dbReference type="EMBL" id="QYUK01000011">
    <property type="protein sequence ID" value="RJF89801.1"/>
    <property type="molecule type" value="Genomic_DNA"/>
</dbReference>
<reference evidence="2 3" key="1">
    <citation type="submission" date="2018-09" db="EMBL/GenBank/DDBJ databases">
        <authorList>
            <person name="Zhu H."/>
        </authorList>
    </citation>
    <scope>NUCLEOTIDE SEQUENCE [LARGE SCALE GENOMIC DNA]</scope>
    <source>
        <strain evidence="2 3">K1W22B-8</strain>
    </source>
</reference>
<sequence>MKVTLDLDVLVVEGKLTPEEAERLATLGRRSTGMLAFNLLVGFGVLAVAAGVLALVPAAATAIAIGLVVAAVGLIVDRTAADDWGLLAQICIIVGALIAAGGALTEGAFGAPAFLAVALVYGITAVLAGSNLLAALAILAVSGAVGAQAGYLGAATYGVMIPDSSLAIVVMLVLGGALLGLSRLVAASAAVLARVGAATAMIVANFGFWVGSLWGDEIDLGGAQPYAVPEMAFIIAWAVVLLVVAILAARAGARWTLNCAAIFGAIHLYTQWFERLDATPEMVLAAGLVALGLALGLAWVNRRLVG</sequence>
<gene>
    <name evidence="2" type="ORF">D3874_24865</name>
</gene>
<feature type="transmembrane region" description="Helical" evidence="1">
    <location>
        <begin position="84"/>
        <end position="103"/>
    </location>
</feature>
<dbReference type="RefSeq" id="WP_119782031.1">
    <property type="nucleotide sequence ID" value="NZ_QYUK01000011.1"/>
</dbReference>
<name>A0A418WID7_9PROT</name>